<dbReference type="KEGG" id="pchm:VFPPC_15460"/>
<evidence type="ECO:0000313" key="1">
    <source>
        <dbReference type="EMBL" id="OAQ69630.1"/>
    </source>
</evidence>
<dbReference type="GeneID" id="28857207"/>
<dbReference type="Proteomes" id="UP000078397">
    <property type="component" value="Unassembled WGS sequence"/>
</dbReference>
<name>A0A179FWQ8_METCM</name>
<dbReference type="RefSeq" id="XP_018146167.1">
    <property type="nucleotide sequence ID" value="XM_018293213.1"/>
</dbReference>
<comment type="caution">
    <text evidence="1">The sequence shown here is derived from an EMBL/GenBank/DDBJ whole genome shotgun (WGS) entry which is preliminary data.</text>
</comment>
<organism evidence="1 2">
    <name type="scientific">Pochonia chlamydosporia 170</name>
    <dbReference type="NCBI Taxonomy" id="1380566"/>
    <lineage>
        <taxon>Eukaryota</taxon>
        <taxon>Fungi</taxon>
        <taxon>Dikarya</taxon>
        <taxon>Ascomycota</taxon>
        <taxon>Pezizomycotina</taxon>
        <taxon>Sordariomycetes</taxon>
        <taxon>Hypocreomycetidae</taxon>
        <taxon>Hypocreales</taxon>
        <taxon>Clavicipitaceae</taxon>
        <taxon>Pochonia</taxon>
    </lineage>
</organism>
<accession>A0A179FWQ8</accession>
<keyword evidence="2" id="KW-1185">Reference proteome</keyword>
<dbReference type="EMBL" id="LSBJ02000002">
    <property type="protein sequence ID" value="OAQ69630.1"/>
    <property type="molecule type" value="Genomic_DNA"/>
</dbReference>
<protein>
    <submittedName>
        <fullName evidence="1">CFEM domain-containing protein</fullName>
    </submittedName>
</protein>
<proteinExistence type="predicted"/>
<gene>
    <name evidence="1" type="ORF">VFPPC_15460</name>
</gene>
<dbReference type="AlphaFoldDB" id="A0A179FWQ8"/>
<reference evidence="1 2" key="1">
    <citation type="journal article" date="2016" name="PLoS Pathog.">
        <title>Biosynthesis of antibiotic leucinostatins in bio-control fungus Purpureocillium lilacinum and their inhibition on phytophthora revealed by genome mining.</title>
        <authorList>
            <person name="Wang G."/>
            <person name="Liu Z."/>
            <person name="Lin R."/>
            <person name="Li E."/>
            <person name="Mao Z."/>
            <person name="Ling J."/>
            <person name="Yang Y."/>
            <person name="Yin W.B."/>
            <person name="Xie B."/>
        </authorList>
    </citation>
    <scope>NUCLEOTIDE SEQUENCE [LARGE SCALE GENOMIC DNA]</scope>
    <source>
        <strain evidence="1">170</strain>
    </source>
</reference>
<sequence length="96" mass="10533">MLNNHNLIPYRETMGFRPRMELGSVVQLVASAVNTSQIPACVSCVTARCDIRNATCICQNDGYSSEMDACMFRSCRMSDALCALPPALLSRTIRNG</sequence>
<evidence type="ECO:0000313" key="2">
    <source>
        <dbReference type="Proteomes" id="UP000078397"/>
    </source>
</evidence>